<comment type="caution">
    <text evidence="2">The sequence shown here is derived from an EMBL/GenBank/DDBJ whole genome shotgun (WGS) entry which is preliminary data.</text>
</comment>
<feature type="region of interest" description="Disordered" evidence="1">
    <location>
        <begin position="169"/>
        <end position="215"/>
    </location>
</feature>
<accession>A0A6L2NEA2</accession>
<feature type="compositionally biased region" description="Low complexity" evidence="1">
    <location>
        <begin position="169"/>
        <end position="196"/>
    </location>
</feature>
<dbReference type="EMBL" id="BKCJ010008927">
    <property type="protein sequence ID" value="GEU84586.1"/>
    <property type="molecule type" value="Genomic_DNA"/>
</dbReference>
<dbReference type="PANTHER" id="PTHR11439:SF463">
    <property type="entry name" value="REVERSE TRANSCRIPTASE TY1_COPIA-TYPE DOMAIN-CONTAINING PROTEIN"/>
    <property type="match status" value="1"/>
</dbReference>
<dbReference type="PANTHER" id="PTHR11439">
    <property type="entry name" value="GAG-POL-RELATED RETROTRANSPOSON"/>
    <property type="match status" value="1"/>
</dbReference>
<dbReference type="AlphaFoldDB" id="A0A6L2NEA2"/>
<name>A0A6L2NEA2_TANCI</name>
<sequence length="515" mass="59121">MSLEEVTEEKVKEIMQLVLIKEVYAEALQVKHPIIDWKVELNRMYEPDKEDQLWTYTQNFMHAPVDWKLYESCRVHHITSKDKQIFMLVEKDYPLRKGLALVMICYKLQLENFLHMANDLVLKGRIVGNKMHKAFPLPVMEFPLAEQLPTATAPRTALAAQAPQILQTPTASTTVADTTPTPKNSSLLSLNIPNSSHDVDGLPQQQHVQQQDNQAPLQPKTIVDNIPNAMSDGDVFENPFASPSTSAAESSSLQYVDPSNMHMFYRPYHHDYQNVKEAMNDSAWIDLMQEELLQFKTLDSNYVLEILTKYGIETCDPIGTPMEIKYKLDLDKKGTLVDATKYQSMIGALMYLTSSRSDIVHATCLCAWYQAQPTEKHLKEVKRIFRYLRRTINMGLWYTKDSSFELTEFSDADYGRCKTPSRVLLVELNFRRKDSGLVIKETRLHSVVNRESRICVFICFLCPSPLDADTVNGLWLSLYLDSYLLLFKVSHSHILQPGPTLKNQTHRHLLPFCLD</sequence>
<organism evidence="2">
    <name type="scientific">Tanacetum cinerariifolium</name>
    <name type="common">Dalmatian daisy</name>
    <name type="synonym">Chrysanthemum cinerariifolium</name>
    <dbReference type="NCBI Taxonomy" id="118510"/>
    <lineage>
        <taxon>Eukaryota</taxon>
        <taxon>Viridiplantae</taxon>
        <taxon>Streptophyta</taxon>
        <taxon>Embryophyta</taxon>
        <taxon>Tracheophyta</taxon>
        <taxon>Spermatophyta</taxon>
        <taxon>Magnoliopsida</taxon>
        <taxon>eudicotyledons</taxon>
        <taxon>Gunneridae</taxon>
        <taxon>Pentapetalae</taxon>
        <taxon>asterids</taxon>
        <taxon>campanulids</taxon>
        <taxon>Asterales</taxon>
        <taxon>Asteraceae</taxon>
        <taxon>Asteroideae</taxon>
        <taxon>Anthemideae</taxon>
        <taxon>Anthemidinae</taxon>
        <taxon>Tanacetum</taxon>
    </lineage>
</organism>
<evidence type="ECO:0000256" key="1">
    <source>
        <dbReference type="SAM" id="MobiDB-lite"/>
    </source>
</evidence>
<feature type="compositionally biased region" description="Low complexity" evidence="1">
    <location>
        <begin position="204"/>
        <end position="214"/>
    </location>
</feature>
<reference evidence="2" key="1">
    <citation type="journal article" date="2019" name="Sci. Rep.">
        <title>Draft genome of Tanacetum cinerariifolium, the natural source of mosquito coil.</title>
        <authorList>
            <person name="Yamashiro T."/>
            <person name="Shiraishi A."/>
            <person name="Satake H."/>
            <person name="Nakayama K."/>
        </authorList>
    </citation>
    <scope>NUCLEOTIDE SEQUENCE</scope>
</reference>
<proteinExistence type="predicted"/>
<evidence type="ECO:0000313" key="2">
    <source>
        <dbReference type="EMBL" id="GEU84586.1"/>
    </source>
</evidence>
<protein>
    <submittedName>
        <fullName evidence="2">Uncharacterized mitochondrial protein AtMg00810-like</fullName>
    </submittedName>
</protein>
<gene>
    <name evidence="2" type="ORF">Tci_056564</name>
</gene>